<sequence>MQFLINICPLVGQVKCIMWFSKVK</sequence>
<protein>
    <submittedName>
        <fullName evidence="1">Uncharacterized protein</fullName>
    </submittedName>
</protein>
<dbReference type="EMBL" id="GBXM01060799">
    <property type="protein sequence ID" value="JAH47778.1"/>
    <property type="molecule type" value="Transcribed_RNA"/>
</dbReference>
<proteinExistence type="predicted"/>
<dbReference type="AlphaFoldDB" id="A0A0E9T557"/>
<evidence type="ECO:0000313" key="1">
    <source>
        <dbReference type="EMBL" id="JAH47778.1"/>
    </source>
</evidence>
<accession>A0A0E9T557</accession>
<organism evidence="1">
    <name type="scientific">Anguilla anguilla</name>
    <name type="common">European freshwater eel</name>
    <name type="synonym">Muraena anguilla</name>
    <dbReference type="NCBI Taxonomy" id="7936"/>
    <lineage>
        <taxon>Eukaryota</taxon>
        <taxon>Metazoa</taxon>
        <taxon>Chordata</taxon>
        <taxon>Craniata</taxon>
        <taxon>Vertebrata</taxon>
        <taxon>Euteleostomi</taxon>
        <taxon>Actinopterygii</taxon>
        <taxon>Neopterygii</taxon>
        <taxon>Teleostei</taxon>
        <taxon>Anguilliformes</taxon>
        <taxon>Anguillidae</taxon>
        <taxon>Anguilla</taxon>
    </lineage>
</organism>
<name>A0A0E9T557_ANGAN</name>
<reference evidence="1" key="1">
    <citation type="submission" date="2014-11" db="EMBL/GenBank/DDBJ databases">
        <authorList>
            <person name="Amaro Gonzalez C."/>
        </authorList>
    </citation>
    <scope>NUCLEOTIDE SEQUENCE</scope>
</reference>
<reference evidence="1" key="2">
    <citation type="journal article" date="2015" name="Fish Shellfish Immunol.">
        <title>Early steps in the European eel (Anguilla anguilla)-Vibrio vulnificus interaction in the gills: Role of the RtxA13 toxin.</title>
        <authorList>
            <person name="Callol A."/>
            <person name="Pajuelo D."/>
            <person name="Ebbesson L."/>
            <person name="Teles M."/>
            <person name="MacKenzie S."/>
            <person name="Amaro C."/>
        </authorList>
    </citation>
    <scope>NUCLEOTIDE SEQUENCE</scope>
</reference>